<sequence>MTQFFTAEDGARIAYSDEGEGLPVLCLAGLTRNMADFDYVAPHLRGVRMIRMDYRGRGESDHTGAATYTVPQEGKDALALLDHLGIEKAAVLGTSRGGLIALLLAAVAKDRLLGLCLNDVGPAIERAGLDRIFDYVGRNPMANTHEELAAKLPANMPGFANAPEGRWLADAQRHYAETPEGLQIKYDPALRDAFLAAFEGEAPDLWPLWDATAGLPVAVIRGANSDLLSPDAFAEMQRRRPDGVYAEVPDRAHIPWLDEAESLGAINSWLDALRARTK</sequence>
<evidence type="ECO:0000313" key="4">
    <source>
        <dbReference type="Proteomes" id="UP000321562"/>
    </source>
</evidence>
<keyword evidence="4" id="KW-1185">Reference proteome</keyword>
<dbReference type="OrthoDB" id="9791366at2"/>
<evidence type="ECO:0000259" key="2">
    <source>
        <dbReference type="Pfam" id="PF00561"/>
    </source>
</evidence>
<dbReference type="RefSeq" id="WP_147098595.1">
    <property type="nucleotide sequence ID" value="NZ_JBHUFH010000012.1"/>
</dbReference>
<comment type="caution">
    <text evidence="3">The sequence shown here is derived from an EMBL/GenBank/DDBJ whole genome shotgun (WGS) entry which is preliminary data.</text>
</comment>
<dbReference type="Pfam" id="PF00561">
    <property type="entry name" value="Abhydrolase_1"/>
    <property type="match status" value="1"/>
</dbReference>
<proteinExistence type="predicted"/>
<name>A0A5C6S3R6_9RHOB</name>
<dbReference type="InterPro" id="IPR000073">
    <property type="entry name" value="AB_hydrolase_1"/>
</dbReference>
<reference evidence="3 4" key="1">
    <citation type="submission" date="2019-08" db="EMBL/GenBank/DDBJ databases">
        <authorList>
            <person name="Ye J."/>
        </authorList>
    </citation>
    <scope>NUCLEOTIDE SEQUENCE [LARGE SCALE GENOMIC DNA]</scope>
    <source>
        <strain evidence="3 4">TK008</strain>
    </source>
</reference>
<evidence type="ECO:0000256" key="1">
    <source>
        <dbReference type="ARBA" id="ARBA00022801"/>
    </source>
</evidence>
<dbReference type="InterPro" id="IPR050266">
    <property type="entry name" value="AB_hydrolase_sf"/>
</dbReference>
<dbReference type="SUPFAM" id="SSF53474">
    <property type="entry name" value="alpha/beta-Hydrolases"/>
    <property type="match status" value="1"/>
</dbReference>
<feature type="domain" description="AB hydrolase-1" evidence="2">
    <location>
        <begin position="23"/>
        <end position="242"/>
    </location>
</feature>
<evidence type="ECO:0000313" key="3">
    <source>
        <dbReference type="EMBL" id="TXB68620.1"/>
    </source>
</evidence>
<accession>A0A5C6S3R6</accession>
<dbReference type="PANTHER" id="PTHR43798:SF31">
    <property type="entry name" value="AB HYDROLASE SUPERFAMILY PROTEIN YCLE"/>
    <property type="match status" value="1"/>
</dbReference>
<dbReference type="GO" id="GO:0016020">
    <property type="term" value="C:membrane"/>
    <property type="evidence" value="ECO:0007669"/>
    <property type="project" value="TreeGrafter"/>
</dbReference>
<gene>
    <name evidence="3" type="ORF">FQV27_11570</name>
</gene>
<protein>
    <submittedName>
        <fullName evidence="3">Alpha/beta hydrolase</fullName>
    </submittedName>
</protein>
<dbReference type="Proteomes" id="UP000321562">
    <property type="component" value="Unassembled WGS sequence"/>
</dbReference>
<dbReference type="PANTHER" id="PTHR43798">
    <property type="entry name" value="MONOACYLGLYCEROL LIPASE"/>
    <property type="match status" value="1"/>
</dbReference>
<dbReference type="AlphaFoldDB" id="A0A5C6S3R6"/>
<dbReference type="EMBL" id="VOPL01000004">
    <property type="protein sequence ID" value="TXB68620.1"/>
    <property type="molecule type" value="Genomic_DNA"/>
</dbReference>
<dbReference type="InterPro" id="IPR029058">
    <property type="entry name" value="AB_hydrolase_fold"/>
</dbReference>
<dbReference type="Gene3D" id="3.40.50.1820">
    <property type="entry name" value="alpha/beta hydrolase"/>
    <property type="match status" value="1"/>
</dbReference>
<organism evidence="3 4">
    <name type="scientific">Paracoccus aurantiacus</name>
    <dbReference type="NCBI Taxonomy" id="2599412"/>
    <lineage>
        <taxon>Bacteria</taxon>
        <taxon>Pseudomonadati</taxon>
        <taxon>Pseudomonadota</taxon>
        <taxon>Alphaproteobacteria</taxon>
        <taxon>Rhodobacterales</taxon>
        <taxon>Paracoccaceae</taxon>
        <taxon>Paracoccus</taxon>
    </lineage>
</organism>
<dbReference type="GO" id="GO:0016787">
    <property type="term" value="F:hydrolase activity"/>
    <property type="evidence" value="ECO:0007669"/>
    <property type="project" value="UniProtKB-KW"/>
</dbReference>
<keyword evidence="1 3" id="KW-0378">Hydrolase</keyword>